<sequence length="63" mass="6661">MAICNPGQYRNKHPNSVPCIAYAPHLAAVITSVTIRNSATPDSDADPQAALAGLRARTCQLID</sequence>
<evidence type="ECO:0000313" key="1">
    <source>
        <dbReference type="EMBL" id="GJC86068.1"/>
    </source>
</evidence>
<protein>
    <submittedName>
        <fullName evidence="1">Uncharacterized protein</fullName>
    </submittedName>
</protein>
<comment type="caution">
    <text evidence="1">The sequence shown here is derived from an EMBL/GenBank/DDBJ whole genome shotgun (WGS) entry which is preliminary data.</text>
</comment>
<keyword evidence="2" id="KW-1185">Reference proteome</keyword>
<name>A0AA37LW05_9PEZI</name>
<gene>
    <name evidence="1" type="ORF">ColLi_08906</name>
</gene>
<reference evidence="1 2" key="1">
    <citation type="submission" date="2021-07" db="EMBL/GenBank/DDBJ databases">
        <title>Genome data of Colletotrichum spaethianum.</title>
        <authorList>
            <person name="Utami Y.D."/>
            <person name="Hiruma K."/>
        </authorList>
    </citation>
    <scope>NUCLEOTIDE SEQUENCE [LARGE SCALE GENOMIC DNA]</scope>
    <source>
        <strain evidence="1 2">MAFF 242679</strain>
    </source>
</reference>
<evidence type="ECO:0000313" key="2">
    <source>
        <dbReference type="Proteomes" id="UP001055172"/>
    </source>
</evidence>
<organism evidence="1 2">
    <name type="scientific">Colletotrichum liriopes</name>
    <dbReference type="NCBI Taxonomy" id="708192"/>
    <lineage>
        <taxon>Eukaryota</taxon>
        <taxon>Fungi</taxon>
        <taxon>Dikarya</taxon>
        <taxon>Ascomycota</taxon>
        <taxon>Pezizomycotina</taxon>
        <taxon>Sordariomycetes</taxon>
        <taxon>Hypocreomycetidae</taxon>
        <taxon>Glomerellales</taxon>
        <taxon>Glomerellaceae</taxon>
        <taxon>Colletotrichum</taxon>
        <taxon>Colletotrichum spaethianum species complex</taxon>
    </lineage>
</organism>
<dbReference type="EMBL" id="BPPX01000020">
    <property type="protein sequence ID" value="GJC86068.1"/>
    <property type="molecule type" value="Genomic_DNA"/>
</dbReference>
<accession>A0AA37LW05</accession>
<proteinExistence type="predicted"/>
<dbReference type="AlphaFoldDB" id="A0AA37LW05"/>
<dbReference type="Proteomes" id="UP001055172">
    <property type="component" value="Unassembled WGS sequence"/>
</dbReference>